<dbReference type="PANTHER" id="PTHR46512">
    <property type="entry name" value="PEPTIDYLPROLYL ISOMERASE"/>
    <property type="match status" value="1"/>
</dbReference>
<evidence type="ECO:0000256" key="6">
    <source>
        <dbReference type="ARBA" id="ARBA00022481"/>
    </source>
</evidence>
<feature type="domain" description="PPIase FKBP-type" evidence="22">
    <location>
        <begin position="74"/>
        <end position="168"/>
    </location>
</feature>
<evidence type="ECO:0000256" key="17">
    <source>
        <dbReference type="ARBA" id="ARBA00032638"/>
    </source>
</evidence>
<reference evidence="23" key="1">
    <citation type="submission" date="2023-07" db="EMBL/GenBank/DDBJ databases">
        <authorList>
            <consortium name="AG Swart"/>
            <person name="Singh M."/>
            <person name="Singh A."/>
            <person name="Seah K."/>
            <person name="Emmerich C."/>
        </authorList>
    </citation>
    <scope>NUCLEOTIDE SEQUENCE</scope>
    <source>
        <strain evidence="23">DP1</strain>
    </source>
</reference>
<comment type="subcellular location">
    <subcellularLocation>
        <location evidence="3">Cytoplasm</location>
        <location evidence="3">Cytoskeleton</location>
    </subcellularLocation>
    <subcellularLocation>
        <location evidence="4">Cytoplasm</location>
        <location evidence="4">Cytosol</location>
    </subcellularLocation>
    <subcellularLocation>
        <location evidence="2">Mitochondrion</location>
    </subcellularLocation>
    <subcellularLocation>
        <location evidence="1">Nucleus</location>
    </subcellularLocation>
</comment>
<keyword evidence="24" id="KW-1185">Reference proteome</keyword>
<dbReference type="GO" id="GO:0005739">
    <property type="term" value="C:mitochondrion"/>
    <property type="evidence" value="ECO:0007669"/>
    <property type="project" value="UniProtKB-SubCell"/>
</dbReference>
<keyword evidence="20" id="KW-0175">Coiled coil</keyword>
<evidence type="ECO:0000259" key="22">
    <source>
        <dbReference type="Pfam" id="PF00254"/>
    </source>
</evidence>
<keyword evidence="10 19" id="KW-0802">TPR repeat</keyword>
<evidence type="ECO:0000256" key="1">
    <source>
        <dbReference type="ARBA" id="ARBA00004123"/>
    </source>
</evidence>
<evidence type="ECO:0000256" key="3">
    <source>
        <dbReference type="ARBA" id="ARBA00004245"/>
    </source>
</evidence>
<dbReference type="Pfam" id="PF00254">
    <property type="entry name" value="FKBP_C"/>
    <property type="match status" value="1"/>
</dbReference>
<evidence type="ECO:0000256" key="12">
    <source>
        <dbReference type="ARBA" id="ARBA00023128"/>
    </source>
</evidence>
<evidence type="ECO:0000256" key="16">
    <source>
        <dbReference type="ARBA" id="ARBA00031005"/>
    </source>
</evidence>
<feature type="region of interest" description="Disordered" evidence="21">
    <location>
        <begin position="25"/>
        <end position="46"/>
    </location>
</feature>
<evidence type="ECO:0000256" key="14">
    <source>
        <dbReference type="ARBA" id="ARBA00023242"/>
    </source>
</evidence>
<keyword evidence="13" id="KW-0963">Cytoplasm</keyword>
<sequence>MADIDYSKWDKINYEEGEEQKVELDYEIDSDGEPPEDQVGDQRNIKREKNDKIVVKEIMKVGSGLSKPGKPYIVLVHALGYTKSKFCFLPLKKNVKMTLGDARLPSGLWKSIEHMKKGECAKIWIKPGEFGFGRERNPEALQWPDLVKDDEELKQKLRDEEIYYEIELLDWIVRSDILGDGQLMKTYETKGKGLERCGDDDEVVIDYKISKLDENTNETEIESGENEVLNMINYQSELAQSKSAYSEKLDAKLGIDTKPPETTCPSLELQTNEKFTFIIKRILKTMKLGEKSFTVVQHGWMQKNDPKGAARYDLKETERLKVDIEFKQMIHIEDFYKDSTTYIRTIDKGTGTGSPLSDSIIALNIKIAYSRVSEEDKEEVLCENEKPVEYALDEYTVPPLIRNIMKTFKHQQKAEIHTILKEECTPEFDDEENGMFKKEFFDKVGQTDEATGNQRWIVFKIELVAFETPEAMHGLYLEDKIPRLLKMKDIAGKFFKAKDWPKACKQYQRMYSHFNLKDIYNNLQNEDIESEEYKNKIAECKKIELQSLTNICVVKSKMGDWQDIVDISPKALEIDPDNIKALFFRGKALLNLLEYDNASECFTKILSLDPKNGVTLKEVQNLKQEKKKYFEKQKKMYKFI</sequence>
<dbReference type="Gene3D" id="3.10.50.40">
    <property type="match status" value="1"/>
</dbReference>
<dbReference type="EMBL" id="CAMPGE010002868">
    <property type="protein sequence ID" value="CAI2361680.1"/>
    <property type="molecule type" value="Genomic_DNA"/>
</dbReference>
<keyword evidence="9" id="KW-0677">Repeat</keyword>
<dbReference type="Gene3D" id="1.25.40.10">
    <property type="entry name" value="Tetratricopeptide repeat domain"/>
    <property type="match status" value="1"/>
</dbReference>
<keyword evidence="6" id="KW-0488">Methylation</keyword>
<name>A0AAD1X8T6_EUPCR</name>
<evidence type="ECO:0000256" key="7">
    <source>
        <dbReference type="ARBA" id="ARBA00022553"/>
    </source>
</evidence>
<dbReference type="PROSITE" id="PS50005">
    <property type="entry name" value="TPR"/>
    <property type="match status" value="1"/>
</dbReference>
<dbReference type="SUPFAM" id="SSF54534">
    <property type="entry name" value="FKBP-like"/>
    <property type="match status" value="1"/>
</dbReference>
<evidence type="ECO:0000256" key="21">
    <source>
        <dbReference type="SAM" id="MobiDB-lite"/>
    </source>
</evidence>
<evidence type="ECO:0000256" key="11">
    <source>
        <dbReference type="ARBA" id="ARBA00022990"/>
    </source>
</evidence>
<comment type="caution">
    <text evidence="23">The sequence shown here is derived from an EMBL/GenBank/DDBJ whole genome shotgun (WGS) entry which is preliminary data.</text>
</comment>
<dbReference type="InterPro" id="IPR013105">
    <property type="entry name" value="TPR_2"/>
</dbReference>
<evidence type="ECO:0000256" key="4">
    <source>
        <dbReference type="ARBA" id="ARBA00004514"/>
    </source>
</evidence>
<evidence type="ECO:0000313" key="23">
    <source>
        <dbReference type="EMBL" id="CAI2361680.1"/>
    </source>
</evidence>
<dbReference type="AlphaFoldDB" id="A0AAD1X8T6"/>
<keyword evidence="12" id="KW-0496">Mitochondrion</keyword>
<evidence type="ECO:0000256" key="20">
    <source>
        <dbReference type="SAM" id="Coils"/>
    </source>
</evidence>
<feature type="repeat" description="TPR" evidence="19">
    <location>
        <begin position="579"/>
        <end position="612"/>
    </location>
</feature>
<dbReference type="InterPro" id="IPR019734">
    <property type="entry name" value="TPR_rpt"/>
</dbReference>
<dbReference type="InterPro" id="IPR046357">
    <property type="entry name" value="PPIase_dom_sf"/>
</dbReference>
<evidence type="ECO:0000256" key="15">
    <source>
        <dbReference type="ARBA" id="ARBA00029866"/>
    </source>
</evidence>
<evidence type="ECO:0000256" key="8">
    <source>
        <dbReference type="ARBA" id="ARBA00022701"/>
    </source>
</evidence>
<dbReference type="GO" id="GO:0005829">
    <property type="term" value="C:cytosol"/>
    <property type="evidence" value="ECO:0007669"/>
    <property type="project" value="UniProtKB-SubCell"/>
</dbReference>
<feature type="compositionally biased region" description="Acidic residues" evidence="21">
    <location>
        <begin position="25"/>
        <end position="39"/>
    </location>
</feature>
<evidence type="ECO:0000256" key="18">
    <source>
        <dbReference type="ARBA" id="ARBA00033355"/>
    </source>
</evidence>
<dbReference type="InterPro" id="IPR050754">
    <property type="entry name" value="FKBP4/5/8-like"/>
</dbReference>
<dbReference type="GO" id="GO:0003755">
    <property type="term" value="F:peptidyl-prolyl cis-trans isomerase activity"/>
    <property type="evidence" value="ECO:0007669"/>
    <property type="project" value="UniProtKB-EC"/>
</dbReference>
<dbReference type="InterPro" id="IPR001179">
    <property type="entry name" value="PPIase_FKBP_dom"/>
</dbReference>
<dbReference type="PANTHER" id="PTHR46512:SF1">
    <property type="entry name" value="PEPTIDYLPROLYL ISOMERASE"/>
    <property type="match status" value="1"/>
</dbReference>
<keyword evidence="7" id="KW-0597">Phosphoprotein</keyword>
<evidence type="ECO:0000256" key="2">
    <source>
        <dbReference type="ARBA" id="ARBA00004173"/>
    </source>
</evidence>
<evidence type="ECO:0000256" key="13">
    <source>
        <dbReference type="ARBA" id="ARBA00023212"/>
    </source>
</evidence>
<evidence type="ECO:0000313" key="24">
    <source>
        <dbReference type="Proteomes" id="UP001295684"/>
    </source>
</evidence>
<keyword evidence="11" id="KW-0007">Acetylation</keyword>
<dbReference type="SUPFAM" id="SSF48452">
    <property type="entry name" value="TPR-like"/>
    <property type="match status" value="1"/>
</dbReference>
<evidence type="ECO:0000256" key="9">
    <source>
        <dbReference type="ARBA" id="ARBA00022737"/>
    </source>
</evidence>
<evidence type="ECO:0000256" key="10">
    <source>
        <dbReference type="ARBA" id="ARBA00022803"/>
    </source>
</evidence>
<proteinExistence type="predicted"/>
<dbReference type="GO" id="GO:0005874">
    <property type="term" value="C:microtubule"/>
    <property type="evidence" value="ECO:0007669"/>
    <property type="project" value="UniProtKB-KW"/>
</dbReference>
<keyword evidence="8" id="KW-0493">Microtubule</keyword>
<organism evidence="23 24">
    <name type="scientific">Euplotes crassus</name>
    <dbReference type="NCBI Taxonomy" id="5936"/>
    <lineage>
        <taxon>Eukaryota</taxon>
        <taxon>Sar</taxon>
        <taxon>Alveolata</taxon>
        <taxon>Ciliophora</taxon>
        <taxon>Intramacronucleata</taxon>
        <taxon>Spirotrichea</taxon>
        <taxon>Hypotrichia</taxon>
        <taxon>Euplotida</taxon>
        <taxon>Euplotidae</taxon>
        <taxon>Moneuplotes</taxon>
    </lineage>
</organism>
<dbReference type="GO" id="GO:0005634">
    <property type="term" value="C:nucleus"/>
    <property type="evidence" value="ECO:0007669"/>
    <property type="project" value="UniProtKB-SubCell"/>
</dbReference>
<dbReference type="SMART" id="SM00028">
    <property type="entry name" value="TPR"/>
    <property type="match status" value="1"/>
</dbReference>
<keyword evidence="14" id="KW-0539">Nucleus</keyword>
<dbReference type="Proteomes" id="UP001295684">
    <property type="component" value="Unassembled WGS sequence"/>
</dbReference>
<evidence type="ECO:0000256" key="19">
    <source>
        <dbReference type="PROSITE-ProRule" id="PRU00339"/>
    </source>
</evidence>
<gene>
    <name evidence="23" type="ORF">ECRASSUSDP1_LOCUS2992</name>
</gene>
<feature type="coiled-coil region" evidence="20">
    <location>
        <begin position="516"/>
        <end position="543"/>
    </location>
</feature>
<dbReference type="Pfam" id="PF07719">
    <property type="entry name" value="TPR_2"/>
    <property type="match status" value="1"/>
</dbReference>
<dbReference type="InterPro" id="IPR011990">
    <property type="entry name" value="TPR-like_helical_dom_sf"/>
</dbReference>
<protein>
    <recommendedName>
        <fullName evidence="5">Peptidyl-prolyl cis-trans isomerase FKBP4</fullName>
    </recommendedName>
    <alternativeName>
        <fullName evidence="16">52 kDa FK506-binding protein</fullName>
    </alternativeName>
    <alternativeName>
        <fullName evidence="17">FK506-binding protein 4</fullName>
    </alternativeName>
    <alternativeName>
        <fullName evidence="15">HSP-binding immunophilin</fullName>
    </alternativeName>
    <alternativeName>
        <fullName evidence="18">Immunophilin FKBP52</fullName>
    </alternativeName>
</protein>
<accession>A0AAD1X8T6</accession>
<evidence type="ECO:0000256" key="5">
    <source>
        <dbReference type="ARBA" id="ARBA00017417"/>
    </source>
</evidence>
<keyword evidence="13" id="KW-0206">Cytoskeleton</keyword>